<dbReference type="AlphaFoldDB" id="A0A418WP28"/>
<comment type="caution">
    <text evidence="1">The sequence shown here is derived from an EMBL/GenBank/DDBJ whole genome shotgun (WGS) entry which is preliminary data.</text>
</comment>
<dbReference type="Proteomes" id="UP000286100">
    <property type="component" value="Unassembled WGS sequence"/>
</dbReference>
<proteinExistence type="predicted"/>
<accession>A0A418WP28</accession>
<name>A0A418WP28_9SPHN</name>
<keyword evidence="2" id="KW-1185">Reference proteome</keyword>
<protein>
    <submittedName>
        <fullName evidence="1">Uncharacterized protein</fullName>
    </submittedName>
</protein>
<dbReference type="EMBL" id="QYUM01000002">
    <property type="protein sequence ID" value="RJF92970.1"/>
    <property type="molecule type" value="Genomic_DNA"/>
</dbReference>
<organism evidence="1 2">
    <name type="scientific">Sphingomonas cavernae</name>
    <dbReference type="NCBI Taxonomy" id="2320861"/>
    <lineage>
        <taxon>Bacteria</taxon>
        <taxon>Pseudomonadati</taxon>
        <taxon>Pseudomonadota</taxon>
        <taxon>Alphaproteobacteria</taxon>
        <taxon>Sphingomonadales</taxon>
        <taxon>Sphingomonadaceae</taxon>
        <taxon>Sphingomonas</taxon>
    </lineage>
</organism>
<evidence type="ECO:0000313" key="2">
    <source>
        <dbReference type="Proteomes" id="UP000286100"/>
    </source>
</evidence>
<dbReference type="OrthoDB" id="7506225at2"/>
<evidence type="ECO:0000313" key="1">
    <source>
        <dbReference type="EMBL" id="RJF92970.1"/>
    </source>
</evidence>
<sequence length="108" mass="12094">MTGEQERLRFARALDVGTIARSGYGLSVRCTNSKCGHTRIVDAQPLFDLCRAKGWNMHLDHMMNRLKCSRCGAKWPLLKATAQPPDSGPALGPTTDEEWKRLVRRARG</sequence>
<dbReference type="RefSeq" id="WP_119759250.1">
    <property type="nucleotide sequence ID" value="NZ_QYUM01000002.1"/>
</dbReference>
<gene>
    <name evidence="1" type="ORF">D3876_00855</name>
</gene>
<reference evidence="1 2" key="1">
    <citation type="submission" date="2018-09" db="EMBL/GenBank/DDBJ databases">
        <authorList>
            <person name="Zhu H."/>
        </authorList>
    </citation>
    <scope>NUCLEOTIDE SEQUENCE [LARGE SCALE GENOMIC DNA]</scope>
    <source>
        <strain evidence="1 2">K2R01-6</strain>
    </source>
</reference>